<keyword evidence="2" id="KW-0012">Acyltransferase</keyword>
<dbReference type="STRING" id="1691903.A9B99_02925"/>
<reference evidence="5" key="1">
    <citation type="submission" date="2016-05" db="EMBL/GenBank/DDBJ databases">
        <authorList>
            <person name="Behera P."/>
            <person name="Vaishampayan P."/>
            <person name="Singh N."/>
            <person name="Raina V."/>
            <person name="Suar M."/>
            <person name="Pattnaik A."/>
            <person name="Rastogi G."/>
        </authorList>
    </citation>
    <scope>NUCLEOTIDE SEQUENCE [LARGE SCALE GENOMIC DNA]</scope>
    <source>
        <strain evidence="5">MP23</strain>
    </source>
</reference>
<dbReference type="Pfam" id="PF13673">
    <property type="entry name" value="Acetyltransf_10"/>
    <property type="match status" value="1"/>
</dbReference>
<feature type="domain" description="N-acetyltransferase" evidence="3">
    <location>
        <begin position="1"/>
        <end position="156"/>
    </location>
</feature>
<evidence type="ECO:0000313" key="4">
    <source>
        <dbReference type="EMBL" id="OAT78684.1"/>
    </source>
</evidence>
<gene>
    <name evidence="4" type="ORF">A9B99_02925</name>
</gene>
<dbReference type="InterPro" id="IPR000182">
    <property type="entry name" value="GNAT_dom"/>
</dbReference>
<dbReference type="OrthoDB" id="7356080at2"/>
<evidence type="ECO:0000313" key="5">
    <source>
        <dbReference type="Proteomes" id="UP000078225"/>
    </source>
</evidence>
<protein>
    <submittedName>
        <fullName evidence="4">GCN5 family acetyltransferase</fullName>
    </submittedName>
</protein>
<keyword evidence="1 4" id="KW-0808">Transferase</keyword>
<dbReference type="InterPro" id="IPR016181">
    <property type="entry name" value="Acyl_CoA_acyltransferase"/>
</dbReference>
<dbReference type="CDD" id="cd04301">
    <property type="entry name" value="NAT_SF"/>
    <property type="match status" value="1"/>
</dbReference>
<dbReference type="PROSITE" id="PS51186">
    <property type="entry name" value="GNAT"/>
    <property type="match status" value="1"/>
</dbReference>
<dbReference type="PANTHER" id="PTHR43877:SF2">
    <property type="entry name" value="AMINOALKYLPHOSPHONATE N-ACETYLTRANSFERASE-RELATED"/>
    <property type="match status" value="1"/>
</dbReference>
<comment type="caution">
    <text evidence="4">The sequence shown here is derived from an EMBL/GenBank/DDBJ whole genome shotgun (WGS) entry which is preliminary data.</text>
</comment>
<dbReference type="SUPFAM" id="SSF55729">
    <property type="entry name" value="Acyl-CoA N-acyltransferases (Nat)"/>
    <property type="match status" value="1"/>
</dbReference>
<dbReference type="GO" id="GO:0016747">
    <property type="term" value="F:acyltransferase activity, transferring groups other than amino-acyl groups"/>
    <property type="evidence" value="ECO:0007669"/>
    <property type="project" value="InterPro"/>
</dbReference>
<dbReference type="InterPro" id="IPR050832">
    <property type="entry name" value="Bact_Acetyltransf"/>
</dbReference>
<dbReference type="AlphaFoldDB" id="A0A1B7L8L3"/>
<evidence type="ECO:0000259" key="3">
    <source>
        <dbReference type="PROSITE" id="PS51186"/>
    </source>
</evidence>
<keyword evidence="5" id="KW-1185">Reference proteome</keyword>
<dbReference type="Proteomes" id="UP000078225">
    <property type="component" value="Unassembled WGS sequence"/>
</dbReference>
<dbReference type="RefSeq" id="WP_064594469.1">
    <property type="nucleotide sequence ID" value="NZ_JBDJAE010000001.1"/>
</dbReference>
<dbReference type="PANTHER" id="PTHR43877">
    <property type="entry name" value="AMINOALKYLPHOSPHONATE N-ACETYLTRANSFERASE-RELATED-RELATED"/>
    <property type="match status" value="1"/>
</dbReference>
<proteinExistence type="predicted"/>
<evidence type="ECO:0000256" key="1">
    <source>
        <dbReference type="ARBA" id="ARBA00022679"/>
    </source>
</evidence>
<organism evidence="4 5">
    <name type="scientific">Mangrovibacter phragmitis</name>
    <dbReference type="NCBI Taxonomy" id="1691903"/>
    <lineage>
        <taxon>Bacteria</taxon>
        <taxon>Pseudomonadati</taxon>
        <taxon>Pseudomonadota</taxon>
        <taxon>Gammaproteobacteria</taxon>
        <taxon>Enterobacterales</taxon>
        <taxon>Enterobacteriaceae</taxon>
        <taxon>Mangrovibacter</taxon>
    </lineage>
</organism>
<sequence length="156" mass="17245">MKIRRAQVADAGECWNIRNRAIRHGCRHSYATDVIAAWTPDTVPAGQSEVIEAFPFFVAEHESGRLVATGFLDVDAQRVEAVFTLPEYTGLGAASLILDTVKAEARQRGMAVLSLSSTPNAQSFYEKHGFESQGERTYYSSLAQQNLYCIEMILAL</sequence>
<evidence type="ECO:0000256" key="2">
    <source>
        <dbReference type="ARBA" id="ARBA00023315"/>
    </source>
</evidence>
<accession>A0A1B7L8L3</accession>
<dbReference type="Gene3D" id="3.40.630.30">
    <property type="match status" value="1"/>
</dbReference>
<name>A0A1B7L8L3_9ENTR</name>
<dbReference type="EMBL" id="LYRP01000001">
    <property type="protein sequence ID" value="OAT78684.1"/>
    <property type="molecule type" value="Genomic_DNA"/>
</dbReference>